<proteinExistence type="predicted"/>
<protein>
    <submittedName>
        <fullName evidence="1">Uncharacterized protein</fullName>
    </submittedName>
</protein>
<organism evidence="1 2">
    <name type="scientific">Polyangium spumosum</name>
    <dbReference type="NCBI Taxonomy" id="889282"/>
    <lineage>
        <taxon>Bacteria</taxon>
        <taxon>Pseudomonadati</taxon>
        <taxon>Myxococcota</taxon>
        <taxon>Polyangia</taxon>
        <taxon>Polyangiales</taxon>
        <taxon>Polyangiaceae</taxon>
        <taxon>Polyangium</taxon>
    </lineage>
</organism>
<dbReference type="AlphaFoldDB" id="A0A6N7PS32"/>
<dbReference type="Proteomes" id="UP000440224">
    <property type="component" value="Unassembled WGS sequence"/>
</dbReference>
<evidence type="ECO:0000313" key="2">
    <source>
        <dbReference type="Proteomes" id="UP000440224"/>
    </source>
</evidence>
<evidence type="ECO:0000313" key="1">
    <source>
        <dbReference type="EMBL" id="MRG94739.1"/>
    </source>
</evidence>
<keyword evidence="2" id="KW-1185">Reference proteome</keyword>
<sequence length="260" mass="28204">MTSPSESVVLCEGFHDRAFWKGWLEHLRCEDARPVRPDGSYGTAKDPFGKPVQGGQWAFRTPGGGFLRVSPCGGDNGVLKELRTRLEGRKTNALRRVITSLDNDAITSDVALSQRAESLRQSFTSAIAAADPRYERLANGDLILDDGRTVASLVLWQSAAERVPAHVPAKQTLERLVCSALCAAYPDRGAAVAAWLVARPDAPPPGPKEFAWSHMAGWYASKGCDEFYQALWKDAAVAEALRQRLDAAGAWDIVEALIAG</sequence>
<comment type="caution">
    <text evidence="1">The sequence shown here is derived from an EMBL/GenBank/DDBJ whole genome shotgun (WGS) entry which is preliminary data.</text>
</comment>
<dbReference type="RefSeq" id="WP_153821556.1">
    <property type="nucleotide sequence ID" value="NZ_WJIE01000006.1"/>
</dbReference>
<accession>A0A6N7PS32</accession>
<dbReference type="OrthoDB" id="5514171at2"/>
<reference evidence="1 2" key="1">
    <citation type="submission" date="2019-10" db="EMBL/GenBank/DDBJ databases">
        <title>A soil myxobacterium in the family Polyangiaceae.</title>
        <authorList>
            <person name="Li Y."/>
            <person name="Wang J."/>
        </authorList>
    </citation>
    <scope>NUCLEOTIDE SEQUENCE [LARGE SCALE GENOMIC DNA]</scope>
    <source>
        <strain evidence="1 2">DSM 14734</strain>
    </source>
</reference>
<name>A0A6N7PS32_9BACT</name>
<gene>
    <name evidence="1" type="ORF">GF068_22870</name>
</gene>
<dbReference type="EMBL" id="WJIE01000006">
    <property type="protein sequence ID" value="MRG94739.1"/>
    <property type="molecule type" value="Genomic_DNA"/>
</dbReference>